<reference evidence="1" key="1">
    <citation type="submission" date="2025-08" db="UniProtKB">
        <authorList>
            <consortium name="Ensembl"/>
        </authorList>
    </citation>
    <scope>IDENTIFICATION</scope>
</reference>
<reference evidence="1" key="2">
    <citation type="submission" date="2025-09" db="UniProtKB">
        <authorList>
            <consortium name="Ensembl"/>
        </authorList>
    </citation>
    <scope>IDENTIFICATION</scope>
</reference>
<dbReference type="Ensembl" id="ENSNNAT00000027717.1">
    <property type="protein sequence ID" value="ENSNNAP00000026438.1"/>
    <property type="gene ID" value="ENSNNAG00000017192.1"/>
</dbReference>
<evidence type="ECO:0000313" key="1">
    <source>
        <dbReference type="Ensembl" id="ENSNNAP00000026438.1"/>
    </source>
</evidence>
<dbReference type="AlphaFoldDB" id="A0A8C6Y989"/>
<sequence length="57" mass="6463">MTVLGKSLIKPLFLPMTASCSLLPVKTELGEAMHGLPKLHFCWQRTARGCHRQKRPF</sequence>
<keyword evidence="2" id="KW-1185">Reference proteome</keyword>
<accession>A0A8C6Y989</accession>
<name>A0A8C6Y989_NAJNA</name>
<organism evidence="1 2">
    <name type="scientific">Naja naja</name>
    <name type="common">Indian cobra</name>
    <dbReference type="NCBI Taxonomy" id="35670"/>
    <lineage>
        <taxon>Eukaryota</taxon>
        <taxon>Metazoa</taxon>
        <taxon>Chordata</taxon>
        <taxon>Craniata</taxon>
        <taxon>Vertebrata</taxon>
        <taxon>Euteleostomi</taxon>
        <taxon>Lepidosauria</taxon>
        <taxon>Squamata</taxon>
        <taxon>Bifurcata</taxon>
        <taxon>Unidentata</taxon>
        <taxon>Episquamata</taxon>
        <taxon>Toxicofera</taxon>
        <taxon>Serpentes</taxon>
        <taxon>Colubroidea</taxon>
        <taxon>Elapidae</taxon>
        <taxon>Elapinae</taxon>
        <taxon>Naja</taxon>
    </lineage>
</organism>
<dbReference type="Proteomes" id="UP000694559">
    <property type="component" value="Unplaced"/>
</dbReference>
<proteinExistence type="predicted"/>
<evidence type="ECO:0000313" key="2">
    <source>
        <dbReference type="Proteomes" id="UP000694559"/>
    </source>
</evidence>
<protein>
    <submittedName>
        <fullName evidence="1">Uncharacterized protein</fullName>
    </submittedName>
</protein>